<dbReference type="RefSeq" id="WP_193829827.1">
    <property type="nucleotide sequence ID" value="NZ_PKLF01000009.1"/>
</dbReference>
<reference evidence="3" key="1">
    <citation type="submission" date="2017-12" db="EMBL/GenBank/DDBJ databases">
        <title>Genome sequencing and analysis.</title>
        <authorList>
            <person name="Huang Y.-T."/>
        </authorList>
    </citation>
    <scope>NUCLEOTIDE SEQUENCE</scope>
    <source>
        <strain evidence="3">VGH116</strain>
    </source>
</reference>
<feature type="compositionally biased region" description="Polar residues" evidence="1">
    <location>
        <begin position="127"/>
        <end position="140"/>
    </location>
</feature>
<keyword evidence="2" id="KW-0732">Signal</keyword>
<proteinExistence type="predicted"/>
<evidence type="ECO:0000313" key="4">
    <source>
        <dbReference type="Proteomes" id="UP000650477"/>
    </source>
</evidence>
<protein>
    <submittedName>
        <fullName evidence="3">TIGR03749 family integrating conjugative element protein</fullName>
    </submittedName>
</protein>
<feature type="chain" id="PRO_5033989601" evidence="2">
    <location>
        <begin position="30"/>
        <end position="301"/>
    </location>
</feature>
<dbReference type="EMBL" id="PKLF01000009">
    <property type="protein sequence ID" value="MBE8612942.1"/>
    <property type="molecule type" value="Genomic_DNA"/>
</dbReference>
<dbReference type="Pfam" id="PF11920">
    <property type="entry name" value="DUF3438"/>
    <property type="match status" value="1"/>
</dbReference>
<sequence>MSIKHHLTACALGVSAVLSAVSLPLPVQAVELVRWERIPLPVSLHVGEERIVFVEKNVRVGFPPSLNEKLRIQSTGGAVYLRAESAFPQTRLQLQDVESGEILLLDVTATAGKGTLEPVRVVYSGEVSTQHDSQTVRRSGQSGGNAGNTAPPAAGTGERKAKPPYPAPLPVLLTRYAAQNLYAPLRTVEPVPSVQSLALTLPKTLTALYPSAPLTAQPLAGWQAAEYRVVAVKLTNQSAQKVVLDPRQLQGQFVSATFQHQWLDVKGTPEDTTTVYLVMKGKPDKAFPAEPTVRRTGGKAR</sequence>
<feature type="region of interest" description="Disordered" evidence="1">
    <location>
        <begin position="127"/>
        <end position="165"/>
    </location>
</feature>
<feature type="compositionally biased region" description="Low complexity" evidence="1">
    <location>
        <begin position="147"/>
        <end position="156"/>
    </location>
</feature>
<evidence type="ECO:0000313" key="3">
    <source>
        <dbReference type="EMBL" id="MBE8612942.1"/>
    </source>
</evidence>
<name>A0A8I0U5G9_MORMO</name>
<feature type="signal peptide" evidence="2">
    <location>
        <begin position="1"/>
        <end position="29"/>
    </location>
</feature>
<dbReference type="AlphaFoldDB" id="A0A8I0U5G9"/>
<organism evidence="3 4">
    <name type="scientific">Morganella morganii</name>
    <name type="common">Proteus morganii</name>
    <dbReference type="NCBI Taxonomy" id="582"/>
    <lineage>
        <taxon>Bacteria</taxon>
        <taxon>Pseudomonadati</taxon>
        <taxon>Pseudomonadota</taxon>
        <taxon>Gammaproteobacteria</taxon>
        <taxon>Enterobacterales</taxon>
        <taxon>Morganellaceae</taxon>
        <taxon>Morganella</taxon>
    </lineage>
</organism>
<dbReference type="NCBIfam" id="TIGR03749">
    <property type="entry name" value="conj_TIGR03749"/>
    <property type="match status" value="1"/>
</dbReference>
<comment type="caution">
    <text evidence="3">The sequence shown here is derived from an EMBL/GenBank/DDBJ whole genome shotgun (WGS) entry which is preliminary data.</text>
</comment>
<evidence type="ECO:0000256" key="2">
    <source>
        <dbReference type="SAM" id="SignalP"/>
    </source>
</evidence>
<dbReference type="Proteomes" id="UP000650477">
    <property type="component" value="Unassembled WGS sequence"/>
</dbReference>
<evidence type="ECO:0000256" key="1">
    <source>
        <dbReference type="SAM" id="MobiDB-lite"/>
    </source>
</evidence>
<accession>A0A8I0U5G9</accession>
<dbReference type="InterPro" id="IPR021844">
    <property type="entry name" value="Integr_conj_element_PFL4704"/>
</dbReference>
<gene>
    <name evidence="3" type="ORF">CYG68_10990</name>
</gene>